<keyword evidence="3" id="KW-1185">Reference proteome</keyword>
<dbReference type="Proteomes" id="UP000005239">
    <property type="component" value="Unassembled WGS sequence"/>
</dbReference>
<dbReference type="InterPro" id="IPR016197">
    <property type="entry name" value="Chromo-like_dom_sf"/>
</dbReference>
<gene>
    <name evidence="2" type="primary">WBGene00099153</name>
</gene>
<dbReference type="InterPro" id="IPR000953">
    <property type="entry name" value="Chromo/chromo_shadow_dom"/>
</dbReference>
<organism evidence="2 3">
    <name type="scientific">Pristionchus pacificus</name>
    <name type="common">Parasitic nematode worm</name>
    <dbReference type="NCBI Taxonomy" id="54126"/>
    <lineage>
        <taxon>Eukaryota</taxon>
        <taxon>Metazoa</taxon>
        <taxon>Ecdysozoa</taxon>
        <taxon>Nematoda</taxon>
        <taxon>Chromadorea</taxon>
        <taxon>Rhabditida</taxon>
        <taxon>Rhabditina</taxon>
        <taxon>Diplogasteromorpha</taxon>
        <taxon>Diplogasteroidea</taxon>
        <taxon>Neodiplogasteridae</taxon>
        <taxon>Pristionchus</taxon>
    </lineage>
</organism>
<dbReference type="EnsemblMetazoa" id="PPA09599.1">
    <property type="protein sequence ID" value="PPA09599.1"/>
    <property type="gene ID" value="WBGene00099153"/>
</dbReference>
<feature type="region of interest" description="Disordered" evidence="1">
    <location>
        <begin position="152"/>
        <end position="178"/>
    </location>
</feature>
<feature type="compositionally biased region" description="Acidic residues" evidence="1">
    <location>
        <begin position="152"/>
        <end position="172"/>
    </location>
</feature>
<evidence type="ECO:0000256" key="1">
    <source>
        <dbReference type="SAM" id="MobiDB-lite"/>
    </source>
</evidence>
<dbReference type="AlphaFoldDB" id="A0A2A6D1H7"/>
<reference evidence="2" key="2">
    <citation type="submission" date="2022-06" db="UniProtKB">
        <authorList>
            <consortium name="EnsemblMetazoa"/>
        </authorList>
    </citation>
    <scope>IDENTIFICATION</scope>
    <source>
        <strain evidence="2">PS312</strain>
    </source>
</reference>
<feature type="compositionally biased region" description="Basic and acidic residues" evidence="1">
    <location>
        <begin position="206"/>
        <end position="236"/>
    </location>
</feature>
<evidence type="ECO:0000313" key="3">
    <source>
        <dbReference type="Proteomes" id="UP000005239"/>
    </source>
</evidence>
<reference evidence="3" key="1">
    <citation type="journal article" date="2008" name="Nat. Genet.">
        <title>The Pristionchus pacificus genome provides a unique perspective on nematode lifestyle and parasitism.</title>
        <authorList>
            <person name="Dieterich C."/>
            <person name="Clifton S.W."/>
            <person name="Schuster L.N."/>
            <person name="Chinwalla A."/>
            <person name="Delehaunty K."/>
            <person name="Dinkelacker I."/>
            <person name="Fulton L."/>
            <person name="Fulton R."/>
            <person name="Godfrey J."/>
            <person name="Minx P."/>
            <person name="Mitreva M."/>
            <person name="Roeseler W."/>
            <person name="Tian H."/>
            <person name="Witte H."/>
            <person name="Yang S.P."/>
            <person name="Wilson R.K."/>
            <person name="Sommer R.J."/>
        </authorList>
    </citation>
    <scope>NUCLEOTIDE SEQUENCE [LARGE SCALE GENOMIC DNA]</scope>
    <source>
        <strain evidence="3">PS312</strain>
    </source>
</reference>
<protein>
    <submittedName>
        <fullName evidence="2">Chromo domain-containing protein</fullName>
    </submittedName>
</protein>
<proteinExistence type="predicted"/>
<dbReference type="Gene3D" id="2.40.50.40">
    <property type="match status" value="1"/>
</dbReference>
<name>A0A2A6D1H7_PRIPA</name>
<dbReference type="OrthoDB" id="1918685at2759"/>
<sequence>MPEFGSCMKEELKHIVKDAIDDEIGEESRELPMMENSLDLISMVHHFEGEFANFGEYMNNLKEEDGDQQLGGYKAKHKSYFGKLYNSESILNIEEQPFNLNMDEINQSFGDMKLLEMVDFFNKEISFEEEDEGAHIGEEMVGEGNGDIFEDEEKEEEVSADGDSDESEEIAGDEPQRPLQKLKIFINKETGVFRSELVDGNEEAGTEVHRENEDEKEIDEGKREDEKERKKEDEEEVFNEKELKNLKKADKLKTKKKLKVLDCRKEKNGTIWYKISYESETGKWLDKDSSDRIEAILKEKGEGVRKQYLVRWKGWQWVGYDSYVGVEGMNCPTLLKQWNAKKKTCSK</sequence>
<accession>A0A2A6D1H7</accession>
<dbReference type="SUPFAM" id="SSF54160">
    <property type="entry name" value="Chromo domain-like"/>
    <property type="match status" value="1"/>
</dbReference>
<accession>A0A8R1YG63</accession>
<evidence type="ECO:0000313" key="2">
    <source>
        <dbReference type="EnsemblMetazoa" id="PPA09599.1"/>
    </source>
</evidence>
<feature type="region of interest" description="Disordered" evidence="1">
    <location>
        <begin position="197"/>
        <end position="236"/>
    </location>
</feature>
<dbReference type="PROSITE" id="PS50013">
    <property type="entry name" value="CHROMO_2"/>
    <property type="match status" value="1"/>
</dbReference>